<proteinExistence type="predicted"/>
<comment type="caution">
    <text evidence="1">The sequence shown here is derived from an EMBL/GenBank/DDBJ whole genome shotgun (WGS) entry which is preliminary data.</text>
</comment>
<dbReference type="EMBL" id="CAIX01000147">
    <property type="protein sequence ID" value="CCI46995.1"/>
    <property type="molecule type" value="Genomic_DNA"/>
</dbReference>
<dbReference type="InParanoid" id="A0A024GJE2"/>
<accession>A0A024GJE2</accession>
<protein>
    <submittedName>
        <fullName evidence="1">Uncharacterized protein</fullName>
    </submittedName>
</protein>
<dbReference type="Proteomes" id="UP000053237">
    <property type="component" value="Unassembled WGS sequence"/>
</dbReference>
<dbReference type="AlphaFoldDB" id="A0A024GJE2"/>
<reference evidence="1 2" key="1">
    <citation type="submission" date="2012-05" db="EMBL/GenBank/DDBJ databases">
        <title>Recombination and specialization in a pathogen metapopulation.</title>
        <authorList>
            <person name="Gardiner A."/>
            <person name="Kemen E."/>
            <person name="Schultz-Larsen T."/>
            <person name="MacLean D."/>
            <person name="Van Oosterhout C."/>
            <person name="Jones J.D.G."/>
        </authorList>
    </citation>
    <scope>NUCLEOTIDE SEQUENCE [LARGE SCALE GENOMIC DNA]</scope>
    <source>
        <strain evidence="1 2">Ac Nc2</strain>
    </source>
</reference>
<organism evidence="1 2">
    <name type="scientific">Albugo candida</name>
    <dbReference type="NCBI Taxonomy" id="65357"/>
    <lineage>
        <taxon>Eukaryota</taxon>
        <taxon>Sar</taxon>
        <taxon>Stramenopiles</taxon>
        <taxon>Oomycota</taxon>
        <taxon>Peronosporomycetes</taxon>
        <taxon>Albuginales</taxon>
        <taxon>Albuginaceae</taxon>
        <taxon>Albugo</taxon>
    </lineage>
</organism>
<evidence type="ECO:0000313" key="1">
    <source>
        <dbReference type="EMBL" id="CCI46995.1"/>
    </source>
</evidence>
<sequence length="68" mass="7984">MAFQKCFICLAPNHKVVLVSHEKKHLCCEGKVTYGSHFPYDQFLRQLSQSTRHLINTNSPVYSFWRRG</sequence>
<gene>
    <name evidence="1" type="ORF">BN9_079500</name>
</gene>
<name>A0A024GJE2_9STRA</name>
<evidence type="ECO:0000313" key="2">
    <source>
        <dbReference type="Proteomes" id="UP000053237"/>
    </source>
</evidence>
<keyword evidence="2" id="KW-1185">Reference proteome</keyword>